<reference evidence="8 9" key="3">
    <citation type="submission" date="2020-08" db="EMBL/GenBank/DDBJ databases">
        <title>Genomic Encyclopedia of Type Strains, Phase IV (KMG-IV): sequencing the most valuable type-strain genomes for metagenomic binning, comparative biology and taxonomic classification.</title>
        <authorList>
            <person name="Goeker M."/>
        </authorList>
    </citation>
    <scope>NUCLEOTIDE SEQUENCE [LARGE SCALE GENOMIC DNA]</scope>
    <source>
        <strain evidence="8 9">DSM 27521</strain>
    </source>
</reference>
<protein>
    <recommendedName>
        <fullName evidence="2">histidine kinase</fullName>
        <ecNumber evidence="2">2.7.13.3</ecNumber>
    </recommendedName>
</protein>
<evidence type="ECO:0000256" key="3">
    <source>
        <dbReference type="ARBA" id="ARBA00022553"/>
    </source>
</evidence>
<dbReference type="SUPFAM" id="SSF55781">
    <property type="entry name" value="GAF domain-like"/>
    <property type="match status" value="3"/>
</dbReference>
<evidence type="ECO:0000256" key="4">
    <source>
        <dbReference type="ARBA" id="ARBA00022679"/>
    </source>
</evidence>
<dbReference type="SMART" id="SM00387">
    <property type="entry name" value="HATPase_c"/>
    <property type="match status" value="1"/>
</dbReference>
<dbReference type="SMART" id="SM00388">
    <property type="entry name" value="HisKA"/>
    <property type="match status" value="1"/>
</dbReference>
<accession>A0A7W8KBL0</accession>
<dbReference type="GO" id="GO:0030295">
    <property type="term" value="F:protein kinase activator activity"/>
    <property type="evidence" value="ECO:0007669"/>
    <property type="project" value="TreeGrafter"/>
</dbReference>
<dbReference type="PROSITE" id="PS50109">
    <property type="entry name" value="HIS_KIN"/>
    <property type="match status" value="1"/>
</dbReference>
<evidence type="ECO:0000313" key="9">
    <source>
        <dbReference type="Proteomes" id="UP000539473"/>
    </source>
</evidence>
<keyword evidence="5 8" id="KW-0418">Kinase</keyword>
<dbReference type="PANTHER" id="PTHR42878:SF15">
    <property type="entry name" value="BACTERIOPHYTOCHROME"/>
    <property type="match status" value="1"/>
</dbReference>
<evidence type="ECO:0000313" key="10">
    <source>
        <dbReference type="Proteomes" id="UP000619376"/>
    </source>
</evidence>
<dbReference type="InterPro" id="IPR003661">
    <property type="entry name" value="HisK_dim/P_dom"/>
</dbReference>
<dbReference type="InterPro" id="IPR004358">
    <property type="entry name" value="Sig_transdc_His_kin-like_C"/>
</dbReference>
<evidence type="ECO:0000259" key="6">
    <source>
        <dbReference type="PROSITE" id="PS50109"/>
    </source>
</evidence>
<keyword evidence="10" id="KW-1185">Reference proteome</keyword>
<dbReference type="AlphaFoldDB" id="A0A7W8KBL0"/>
<dbReference type="InterPro" id="IPR029016">
    <property type="entry name" value="GAF-like_dom_sf"/>
</dbReference>
<dbReference type="Proteomes" id="UP000619376">
    <property type="component" value="Unassembled WGS sequence"/>
</dbReference>
<dbReference type="Gene3D" id="1.10.287.130">
    <property type="match status" value="1"/>
</dbReference>
<name>A0A7W8KBL0_9DEIO</name>
<dbReference type="GO" id="GO:0000155">
    <property type="term" value="F:phosphorelay sensor kinase activity"/>
    <property type="evidence" value="ECO:0007669"/>
    <property type="project" value="InterPro"/>
</dbReference>
<dbReference type="PANTHER" id="PTHR42878">
    <property type="entry name" value="TWO-COMPONENT HISTIDINE KINASE"/>
    <property type="match status" value="1"/>
</dbReference>
<dbReference type="InterPro" id="IPR003018">
    <property type="entry name" value="GAF"/>
</dbReference>
<dbReference type="Pfam" id="PF02518">
    <property type="entry name" value="HATPase_c"/>
    <property type="match status" value="1"/>
</dbReference>
<gene>
    <name evidence="7" type="ORF">GCM10017781_04080</name>
    <name evidence="8" type="ORF">HNQ07_000633</name>
</gene>
<reference evidence="10" key="2">
    <citation type="journal article" date="2019" name="Int. J. Syst. Evol. Microbiol.">
        <title>The Global Catalogue of Microorganisms (GCM) 10K type strain sequencing project: providing services to taxonomists for standard genome sequencing and annotation.</title>
        <authorList>
            <consortium name="The Broad Institute Genomics Platform"/>
            <consortium name="The Broad Institute Genome Sequencing Center for Infectious Disease"/>
            <person name="Wu L."/>
            <person name="Ma J."/>
        </authorList>
    </citation>
    <scope>NUCLEOTIDE SEQUENCE [LARGE SCALE GENOMIC DNA]</scope>
    <source>
        <strain evidence="10">CGMCC 1.18437</strain>
    </source>
</reference>
<sequence length="767" mass="84139">MLNPGAGLPEPADLTDAFWTQLQAVTEHLAAAHTQNEVDDAVLLLARQALGAVSGVILIVSGPHLRVARRHGDDPLARTVWVGRPLSAVTPATDAVRLRQPQFYEHLGSLLAVYPHLETQTGGTAAVASAVMPMMLDAEVLGVLALDFHGPHVFSAGEVHFLQTLAAQAALALDRIRLLHHAQTSEQQRDEVERRNQALEAFAVMSRDLAGETDRYVLVRRAQEIMLSLLSPGYALYWERGEDRWQLKSQVGDIGNPELQRLVDEHGLPLDAPALHTTWLTGVPNYQDNYAQGADTPAEMIRHVNAATAFQVRLYGRPIGMLAIGLFDQRTWTPMDKVLLETSITSLGLALDRAEQTRHLQERTAGLDAFVAFTEAVGSELDVHSLAQQAIRVIEAHLGAVSVAYYERHRDLWIGVDWSKNVRPEVAAQMQGGVPLDAPNFADAVRRRTPVFLDTWNAGDNHLSTAGMYGAAAFCPIFIDGEAQAILAVGQFGGVTWTDRTRAIVRAVGRSLGLALERAAQARALTAQRDALDRRTQELEAANGELEAFAYSASHDLRTPIRHVMGFSELARVALARNDTDKVERNLGIVQQGARRMDELVDGMLMLSRAGRQEFRPRWVALDPLISQAQQDAHLEFPAQDIHVQWPRSVQVWGDPTLIQQVMTNLVSNAVKYSTMRPRSEVTVLVQDSETEWTITVSDNGVGFDPQYAGKLFGIFQRLHPQSAFPGVGAGLATVRRIVIKHGGRVFARSVEGQGATFGFTLAKPAP</sequence>
<keyword evidence="4" id="KW-0808">Transferase</keyword>
<dbReference type="FunFam" id="3.30.565.10:FF:000006">
    <property type="entry name" value="Sensor histidine kinase WalK"/>
    <property type="match status" value="1"/>
</dbReference>
<dbReference type="GO" id="GO:0000156">
    <property type="term" value="F:phosphorelay response regulator activity"/>
    <property type="evidence" value="ECO:0007669"/>
    <property type="project" value="TreeGrafter"/>
</dbReference>
<dbReference type="Pfam" id="PF00512">
    <property type="entry name" value="HisKA"/>
    <property type="match status" value="1"/>
</dbReference>
<dbReference type="Gene3D" id="3.30.450.40">
    <property type="match status" value="3"/>
</dbReference>
<dbReference type="EMBL" id="JACHFK010000001">
    <property type="protein sequence ID" value="MBB5375189.1"/>
    <property type="molecule type" value="Genomic_DNA"/>
</dbReference>
<evidence type="ECO:0000256" key="2">
    <source>
        <dbReference type="ARBA" id="ARBA00012438"/>
    </source>
</evidence>
<dbReference type="SUPFAM" id="SSF55874">
    <property type="entry name" value="ATPase domain of HSP90 chaperone/DNA topoisomerase II/histidine kinase"/>
    <property type="match status" value="1"/>
</dbReference>
<dbReference type="Pfam" id="PF01590">
    <property type="entry name" value="GAF"/>
    <property type="match status" value="1"/>
</dbReference>
<organism evidence="8 9">
    <name type="scientific">Deinococcus metalli</name>
    <dbReference type="NCBI Taxonomy" id="1141878"/>
    <lineage>
        <taxon>Bacteria</taxon>
        <taxon>Thermotogati</taxon>
        <taxon>Deinococcota</taxon>
        <taxon>Deinococci</taxon>
        <taxon>Deinococcales</taxon>
        <taxon>Deinococcaceae</taxon>
        <taxon>Deinococcus</taxon>
    </lineage>
</organism>
<comment type="caution">
    <text evidence="8">The sequence shown here is derived from an EMBL/GenBank/DDBJ whole genome shotgun (WGS) entry which is preliminary data.</text>
</comment>
<comment type="catalytic activity">
    <reaction evidence="1">
        <text>ATP + protein L-histidine = ADP + protein N-phospho-L-histidine.</text>
        <dbReference type="EC" id="2.7.13.3"/>
    </reaction>
</comment>
<dbReference type="Gene3D" id="3.30.565.10">
    <property type="entry name" value="Histidine kinase-like ATPase, C-terminal domain"/>
    <property type="match status" value="1"/>
</dbReference>
<dbReference type="CDD" id="cd00082">
    <property type="entry name" value="HisKA"/>
    <property type="match status" value="1"/>
</dbReference>
<dbReference type="PRINTS" id="PR00344">
    <property type="entry name" value="BCTRLSENSOR"/>
</dbReference>
<evidence type="ECO:0000313" key="7">
    <source>
        <dbReference type="EMBL" id="GHF31090.1"/>
    </source>
</evidence>
<dbReference type="Proteomes" id="UP000539473">
    <property type="component" value="Unassembled WGS sequence"/>
</dbReference>
<dbReference type="SUPFAM" id="SSF47384">
    <property type="entry name" value="Homodimeric domain of signal transducing histidine kinase"/>
    <property type="match status" value="1"/>
</dbReference>
<dbReference type="GO" id="GO:0007234">
    <property type="term" value="P:osmosensory signaling via phosphorelay pathway"/>
    <property type="evidence" value="ECO:0007669"/>
    <property type="project" value="TreeGrafter"/>
</dbReference>
<dbReference type="InterPro" id="IPR003594">
    <property type="entry name" value="HATPase_dom"/>
</dbReference>
<reference evidence="7" key="1">
    <citation type="journal article" date="2014" name="Int. J. Syst. Evol. Microbiol.">
        <title>Complete genome of a new Firmicutes species belonging to the dominant human colonic microbiota ('Ruminococcus bicirculans') reveals two chromosomes and a selective capacity to utilize plant glucans.</title>
        <authorList>
            <consortium name="NISC Comparative Sequencing Program"/>
            <person name="Wegmann U."/>
            <person name="Louis P."/>
            <person name="Goesmann A."/>
            <person name="Henrissat B."/>
            <person name="Duncan S.H."/>
            <person name="Flint H.J."/>
        </authorList>
    </citation>
    <scope>NUCLEOTIDE SEQUENCE</scope>
    <source>
        <strain evidence="7">CGMCC 1.18437</strain>
    </source>
</reference>
<proteinExistence type="predicted"/>
<dbReference type="InterPro" id="IPR036097">
    <property type="entry name" value="HisK_dim/P_sf"/>
</dbReference>
<dbReference type="EC" id="2.7.13.3" evidence="2"/>
<evidence type="ECO:0000256" key="1">
    <source>
        <dbReference type="ARBA" id="ARBA00000085"/>
    </source>
</evidence>
<reference evidence="7" key="4">
    <citation type="submission" date="2024-05" db="EMBL/GenBank/DDBJ databases">
        <authorList>
            <person name="Sun Q."/>
            <person name="Zhou Y."/>
        </authorList>
    </citation>
    <scope>NUCLEOTIDE SEQUENCE</scope>
    <source>
        <strain evidence="7">CGMCC 1.18437</strain>
    </source>
</reference>
<keyword evidence="3" id="KW-0597">Phosphoprotein</keyword>
<dbReference type="SMART" id="SM00065">
    <property type="entry name" value="GAF"/>
    <property type="match status" value="1"/>
</dbReference>
<dbReference type="InterPro" id="IPR036890">
    <property type="entry name" value="HATPase_C_sf"/>
</dbReference>
<dbReference type="InterPro" id="IPR005467">
    <property type="entry name" value="His_kinase_dom"/>
</dbReference>
<evidence type="ECO:0000313" key="8">
    <source>
        <dbReference type="EMBL" id="MBB5375189.1"/>
    </source>
</evidence>
<evidence type="ECO:0000256" key="5">
    <source>
        <dbReference type="ARBA" id="ARBA00022777"/>
    </source>
</evidence>
<feature type="domain" description="Histidine kinase" evidence="6">
    <location>
        <begin position="552"/>
        <end position="766"/>
    </location>
</feature>
<dbReference type="EMBL" id="BNAJ01000001">
    <property type="protein sequence ID" value="GHF31090.1"/>
    <property type="molecule type" value="Genomic_DNA"/>
</dbReference>
<dbReference type="InterPro" id="IPR050351">
    <property type="entry name" value="BphY/WalK/GraS-like"/>
</dbReference>
<dbReference type="Pfam" id="PF13185">
    <property type="entry name" value="GAF_2"/>
    <property type="match status" value="1"/>
</dbReference>
<dbReference type="RefSeq" id="WP_184109419.1">
    <property type="nucleotide sequence ID" value="NZ_BNAJ01000001.1"/>
</dbReference>